<dbReference type="EMBL" id="DVMZ01000161">
    <property type="protein sequence ID" value="HIU59624.1"/>
    <property type="molecule type" value="Genomic_DNA"/>
</dbReference>
<organism evidence="4 5">
    <name type="scientific">Candidatus Scatosoma pullistercoris</name>
    <dbReference type="NCBI Taxonomy" id="2840934"/>
    <lineage>
        <taxon>Bacteria</taxon>
        <taxon>Bacillati</taxon>
        <taxon>Bacillota</taxon>
        <taxon>Clostridia</taxon>
        <taxon>Candidatus Scatosoma</taxon>
    </lineage>
</organism>
<keyword evidence="1" id="KW-0238">DNA-binding</keyword>
<dbReference type="InterPro" id="IPR001387">
    <property type="entry name" value="Cro/C1-type_HTH"/>
</dbReference>
<proteinExistence type="predicted"/>
<evidence type="ECO:0000313" key="4">
    <source>
        <dbReference type="EMBL" id="HIU59624.1"/>
    </source>
</evidence>
<comment type="caution">
    <text evidence="4">The sequence shown here is derived from an EMBL/GenBank/DDBJ whole genome shotgun (WGS) entry which is preliminary data.</text>
</comment>
<dbReference type="Pfam" id="PF01381">
    <property type="entry name" value="HTH_3"/>
    <property type="match status" value="1"/>
</dbReference>
<reference evidence="4" key="2">
    <citation type="journal article" date="2021" name="PeerJ">
        <title>Extensive microbial diversity within the chicken gut microbiome revealed by metagenomics and culture.</title>
        <authorList>
            <person name="Gilroy R."/>
            <person name="Ravi A."/>
            <person name="Getino M."/>
            <person name="Pursley I."/>
            <person name="Horton D.L."/>
            <person name="Alikhan N.F."/>
            <person name="Baker D."/>
            <person name="Gharbi K."/>
            <person name="Hall N."/>
            <person name="Watson M."/>
            <person name="Adriaenssens E.M."/>
            <person name="Foster-Nyarko E."/>
            <person name="Jarju S."/>
            <person name="Secka A."/>
            <person name="Antonio M."/>
            <person name="Oren A."/>
            <person name="Chaudhuri R.R."/>
            <person name="La Ragione R."/>
            <person name="Hildebrand F."/>
            <person name="Pallen M.J."/>
        </authorList>
    </citation>
    <scope>NUCLEOTIDE SEQUENCE</scope>
    <source>
        <strain evidence="4">11687</strain>
    </source>
</reference>
<evidence type="ECO:0000313" key="5">
    <source>
        <dbReference type="Proteomes" id="UP000824081"/>
    </source>
</evidence>
<dbReference type="PANTHER" id="PTHR46558:SF11">
    <property type="entry name" value="HTH-TYPE TRANSCRIPTIONAL REGULATOR XRE"/>
    <property type="match status" value="1"/>
</dbReference>
<feature type="domain" description="HTH cro/C1-type" evidence="3">
    <location>
        <begin position="10"/>
        <end position="64"/>
    </location>
</feature>
<dbReference type="InterPro" id="IPR010982">
    <property type="entry name" value="Lambda_DNA-bd_dom_sf"/>
</dbReference>
<keyword evidence="2" id="KW-0472">Membrane</keyword>
<evidence type="ECO:0000259" key="3">
    <source>
        <dbReference type="PROSITE" id="PS50943"/>
    </source>
</evidence>
<dbReference type="CDD" id="cd00093">
    <property type="entry name" value="HTH_XRE"/>
    <property type="match status" value="1"/>
</dbReference>
<sequence length="400" mass="45446">MSTDEFAKKLRSLRQSKNLTQEELAARLFVSRKTVSKWETGRGLPDTVLFPAIAEILGTSTDELFGAVPSDYYSELRRNTDESALYARAYRTQRFRTLALGASCAVLAAALIVFVALFLYFRGAYTDTFLRAEYTLLYKDYSSEDAEWTEQVFTEEEFRTSNYDLTIEAEKGSAILVALKKTEYDRDGNKQGETFYESRMHYMSLPTPDGVYERCDLAEGLPAEYFLEDVPALNKPFLSLGGGDVTYCVRPGTHRIEFHDGDGQRCAQLRVMIPEDDRERAELSFQAEEGGSISERSPISWSVNHSRFPYPVVEGSGFGSLTLRDESGTDIAVFDEISDLVSQDLACGGRIVVIYEAYPDQWREYFSERTSVYTVRIQLIGSEKYRDVSMVFDFYCRESP</sequence>
<keyword evidence="2" id="KW-1133">Transmembrane helix</keyword>
<evidence type="ECO:0000256" key="2">
    <source>
        <dbReference type="SAM" id="Phobius"/>
    </source>
</evidence>
<evidence type="ECO:0000256" key="1">
    <source>
        <dbReference type="ARBA" id="ARBA00023125"/>
    </source>
</evidence>
<feature type="transmembrane region" description="Helical" evidence="2">
    <location>
        <begin position="98"/>
        <end position="121"/>
    </location>
</feature>
<accession>A0A9D1MGB7</accession>
<gene>
    <name evidence="4" type="ORF">IAC57_05910</name>
</gene>
<dbReference type="PROSITE" id="PS50943">
    <property type="entry name" value="HTH_CROC1"/>
    <property type="match status" value="1"/>
</dbReference>
<dbReference type="Gene3D" id="1.10.260.40">
    <property type="entry name" value="lambda repressor-like DNA-binding domains"/>
    <property type="match status" value="1"/>
</dbReference>
<dbReference type="SMART" id="SM00530">
    <property type="entry name" value="HTH_XRE"/>
    <property type="match status" value="1"/>
</dbReference>
<reference evidence="4" key="1">
    <citation type="submission" date="2020-10" db="EMBL/GenBank/DDBJ databases">
        <authorList>
            <person name="Gilroy R."/>
        </authorList>
    </citation>
    <scope>NUCLEOTIDE SEQUENCE</scope>
    <source>
        <strain evidence="4">11687</strain>
    </source>
</reference>
<dbReference type="AlphaFoldDB" id="A0A9D1MGB7"/>
<dbReference type="PANTHER" id="PTHR46558">
    <property type="entry name" value="TRACRIPTIONAL REGULATORY PROTEIN-RELATED-RELATED"/>
    <property type="match status" value="1"/>
</dbReference>
<dbReference type="Proteomes" id="UP000824081">
    <property type="component" value="Unassembled WGS sequence"/>
</dbReference>
<protein>
    <submittedName>
        <fullName evidence="4">Helix-turn-helix domain-containing protein</fullName>
    </submittedName>
</protein>
<keyword evidence="2" id="KW-0812">Transmembrane</keyword>
<dbReference type="GO" id="GO:0003677">
    <property type="term" value="F:DNA binding"/>
    <property type="evidence" value="ECO:0007669"/>
    <property type="project" value="UniProtKB-KW"/>
</dbReference>
<dbReference type="SUPFAM" id="SSF47413">
    <property type="entry name" value="lambda repressor-like DNA-binding domains"/>
    <property type="match status" value="1"/>
</dbReference>
<name>A0A9D1MGB7_9FIRM</name>